<dbReference type="OrthoDB" id="6068400at2759"/>
<evidence type="ECO:0000256" key="1">
    <source>
        <dbReference type="ARBA" id="ARBA00023157"/>
    </source>
</evidence>
<dbReference type="OMA" id="RCPPQQG"/>
<feature type="non-terminal residue" evidence="3">
    <location>
        <position position="1"/>
    </location>
</feature>
<keyword evidence="5" id="KW-1185">Reference proteome</keyword>
<evidence type="ECO:0000259" key="2">
    <source>
        <dbReference type="PROSITE" id="PS51323"/>
    </source>
</evidence>
<sequence length="61" mass="6436">CEVVMEPGICACCETCARQEGDACGPLTERCGNGFSCQPSPFSENAVKDMFQGKGMCLPAK</sequence>
<dbReference type="PANTHER" id="PTHR11551">
    <property type="entry name" value="INSULIN-LIKE GROWTH FACTOR BINDING PROTEIN"/>
    <property type="match status" value="1"/>
</dbReference>
<evidence type="ECO:0000313" key="3">
    <source>
        <dbReference type="EMBL" id="ELU05379.1"/>
    </source>
</evidence>
<name>R7UFR8_CAPTE</name>
<dbReference type="SMART" id="SM00121">
    <property type="entry name" value="IB"/>
    <property type="match status" value="1"/>
</dbReference>
<organism evidence="3">
    <name type="scientific">Capitella teleta</name>
    <name type="common">Polychaete worm</name>
    <dbReference type="NCBI Taxonomy" id="283909"/>
    <lineage>
        <taxon>Eukaryota</taxon>
        <taxon>Metazoa</taxon>
        <taxon>Spiralia</taxon>
        <taxon>Lophotrochozoa</taxon>
        <taxon>Annelida</taxon>
        <taxon>Polychaeta</taxon>
        <taxon>Sedentaria</taxon>
        <taxon>Scolecida</taxon>
        <taxon>Capitellidae</taxon>
        <taxon>Capitella</taxon>
    </lineage>
</organism>
<dbReference type="HOGENOM" id="CLU_2929330_0_0_1"/>
<dbReference type="EMBL" id="KB301566">
    <property type="protein sequence ID" value="ELU05379.1"/>
    <property type="molecule type" value="Genomic_DNA"/>
</dbReference>
<evidence type="ECO:0000313" key="5">
    <source>
        <dbReference type="Proteomes" id="UP000014760"/>
    </source>
</evidence>
<reference evidence="3 5" key="2">
    <citation type="journal article" date="2013" name="Nature">
        <title>Insights into bilaterian evolution from three spiralian genomes.</title>
        <authorList>
            <person name="Simakov O."/>
            <person name="Marletaz F."/>
            <person name="Cho S.J."/>
            <person name="Edsinger-Gonzales E."/>
            <person name="Havlak P."/>
            <person name="Hellsten U."/>
            <person name="Kuo D.H."/>
            <person name="Larsson T."/>
            <person name="Lv J."/>
            <person name="Arendt D."/>
            <person name="Savage R."/>
            <person name="Osoegawa K."/>
            <person name="de Jong P."/>
            <person name="Grimwood J."/>
            <person name="Chapman J.A."/>
            <person name="Shapiro H."/>
            <person name="Aerts A."/>
            <person name="Otillar R.P."/>
            <person name="Terry A.Y."/>
            <person name="Boore J.L."/>
            <person name="Grigoriev I.V."/>
            <person name="Lindberg D.R."/>
            <person name="Seaver E.C."/>
            <person name="Weisblat D.A."/>
            <person name="Putnam N.H."/>
            <person name="Rokhsar D.S."/>
        </authorList>
    </citation>
    <scope>NUCLEOTIDE SEQUENCE</scope>
    <source>
        <strain evidence="3 5">I ESC-2004</strain>
    </source>
</reference>
<gene>
    <name evidence="3" type="ORF">CAPTEDRAFT_49332</name>
</gene>
<feature type="non-terminal residue" evidence="3">
    <location>
        <position position="61"/>
    </location>
</feature>
<reference evidence="5" key="1">
    <citation type="submission" date="2012-12" db="EMBL/GenBank/DDBJ databases">
        <authorList>
            <person name="Hellsten U."/>
            <person name="Grimwood J."/>
            <person name="Chapman J.A."/>
            <person name="Shapiro H."/>
            <person name="Aerts A."/>
            <person name="Otillar R.P."/>
            <person name="Terry A.Y."/>
            <person name="Boore J.L."/>
            <person name="Simakov O."/>
            <person name="Marletaz F."/>
            <person name="Cho S.-J."/>
            <person name="Edsinger-Gonzales E."/>
            <person name="Havlak P."/>
            <person name="Kuo D.-H."/>
            <person name="Larsson T."/>
            <person name="Lv J."/>
            <person name="Arendt D."/>
            <person name="Savage R."/>
            <person name="Osoegawa K."/>
            <person name="de Jong P."/>
            <person name="Lindberg D.R."/>
            <person name="Seaver E.C."/>
            <person name="Weisblat D.A."/>
            <person name="Putnam N.H."/>
            <person name="Grigoriev I.V."/>
            <person name="Rokhsar D.S."/>
        </authorList>
    </citation>
    <scope>NUCLEOTIDE SEQUENCE</scope>
    <source>
        <strain evidence="5">I ESC-2004</strain>
    </source>
</reference>
<proteinExistence type="predicted"/>
<dbReference type="InterPro" id="IPR009030">
    <property type="entry name" value="Growth_fac_rcpt_cys_sf"/>
</dbReference>
<dbReference type="GO" id="GO:0005576">
    <property type="term" value="C:extracellular region"/>
    <property type="evidence" value="ECO:0007669"/>
    <property type="project" value="InterPro"/>
</dbReference>
<keyword evidence="1" id="KW-1015">Disulfide bond</keyword>
<protein>
    <recommendedName>
        <fullName evidence="2">IGFBP N-terminal domain-containing protein</fullName>
    </recommendedName>
</protein>
<evidence type="ECO:0000313" key="4">
    <source>
        <dbReference type="EnsemblMetazoa" id="CapteP49332"/>
    </source>
</evidence>
<dbReference type="Proteomes" id="UP000014760">
    <property type="component" value="Unassembled WGS sequence"/>
</dbReference>
<dbReference type="SUPFAM" id="SSF57184">
    <property type="entry name" value="Growth factor receptor domain"/>
    <property type="match status" value="1"/>
</dbReference>
<dbReference type="PANTHER" id="PTHR11551:SF13">
    <property type="entry name" value="INSULIN-LIKE GROWTH FACTOR-BINDING PROTEIN 2"/>
    <property type="match status" value="1"/>
</dbReference>
<reference evidence="4" key="3">
    <citation type="submission" date="2015-06" db="UniProtKB">
        <authorList>
            <consortium name="EnsemblMetazoa"/>
        </authorList>
    </citation>
    <scope>IDENTIFICATION</scope>
</reference>
<dbReference type="EMBL" id="AMQN01007856">
    <property type="status" value="NOT_ANNOTATED_CDS"/>
    <property type="molecule type" value="Genomic_DNA"/>
</dbReference>
<dbReference type="InterPro" id="IPR000867">
    <property type="entry name" value="IGFBP-like"/>
</dbReference>
<dbReference type="PROSITE" id="PS51323">
    <property type="entry name" value="IGFBP_N_2"/>
    <property type="match status" value="1"/>
</dbReference>
<dbReference type="EnsemblMetazoa" id="CapteT49332">
    <property type="protein sequence ID" value="CapteP49332"/>
    <property type="gene ID" value="CapteG49332"/>
</dbReference>
<accession>R7UFR8</accession>
<dbReference type="AlphaFoldDB" id="R7UFR8"/>
<dbReference type="Gene3D" id="4.10.40.20">
    <property type="match status" value="1"/>
</dbReference>
<feature type="domain" description="IGFBP N-terminal" evidence="2">
    <location>
        <begin position="1"/>
        <end position="60"/>
    </location>
</feature>